<dbReference type="PANTHER" id="PTHR16431">
    <property type="entry name" value="NEUROGENIC PROTEIN MASTERMIND"/>
    <property type="match status" value="1"/>
</dbReference>
<evidence type="ECO:0000256" key="6">
    <source>
        <dbReference type="ARBA" id="ARBA00022723"/>
    </source>
</evidence>
<evidence type="ECO:0000256" key="7">
    <source>
        <dbReference type="ARBA" id="ARBA00022776"/>
    </source>
</evidence>
<dbReference type="InParanoid" id="A7SD77"/>
<dbReference type="AlphaFoldDB" id="A7SD77"/>
<accession>A7SD77</accession>
<keyword evidence="11" id="KW-0137">Centromere</keyword>
<feature type="domain" description="Cyclic nucleotide-binding" evidence="13">
    <location>
        <begin position="214"/>
        <end position="335"/>
    </location>
</feature>
<dbReference type="STRING" id="45351.A7SD77"/>
<protein>
    <submittedName>
        <fullName evidence="15">Uncharacterized protein</fullName>
    </submittedName>
</protein>
<dbReference type="SUPFAM" id="SSF51206">
    <property type="entry name" value="cAMP-binding domain-like"/>
    <property type="match status" value="2"/>
</dbReference>
<dbReference type="GO" id="GO:0034080">
    <property type="term" value="P:CENP-A containing chromatin assembly"/>
    <property type="evidence" value="ECO:0000318"/>
    <property type="project" value="GO_Central"/>
</dbReference>
<dbReference type="GO" id="GO:0007059">
    <property type="term" value="P:chromosome segregation"/>
    <property type="evidence" value="ECO:0000318"/>
    <property type="project" value="GO_Central"/>
</dbReference>
<keyword evidence="5" id="KW-0132">Cell division</keyword>
<dbReference type="Gene3D" id="2.60.120.10">
    <property type="entry name" value="Jelly Rolls"/>
    <property type="match status" value="2"/>
</dbReference>
<evidence type="ECO:0000313" key="16">
    <source>
        <dbReference type="Proteomes" id="UP000001593"/>
    </source>
</evidence>
<dbReference type="FunFam" id="2.60.120.10:FF:000381">
    <property type="entry name" value="Cyclic nucleotide-binding domain containing protein, putative"/>
    <property type="match status" value="1"/>
</dbReference>
<feature type="domain" description="Mis18" evidence="14">
    <location>
        <begin position="30"/>
        <end position="159"/>
    </location>
</feature>
<evidence type="ECO:0000256" key="5">
    <source>
        <dbReference type="ARBA" id="ARBA00022618"/>
    </source>
</evidence>
<evidence type="ECO:0000256" key="8">
    <source>
        <dbReference type="ARBA" id="ARBA00022833"/>
    </source>
</evidence>
<dbReference type="InterPro" id="IPR018490">
    <property type="entry name" value="cNMP-bd_dom_sf"/>
</dbReference>
<evidence type="ECO:0000256" key="2">
    <source>
        <dbReference type="ARBA" id="ARBA00004123"/>
    </source>
</evidence>
<feature type="region of interest" description="Disordered" evidence="12">
    <location>
        <begin position="1"/>
        <end position="21"/>
    </location>
</feature>
<evidence type="ECO:0000256" key="11">
    <source>
        <dbReference type="ARBA" id="ARBA00023328"/>
    </source>
</evidence>
<dbReference type="InterPro" id="IPR004910">
    <property type="entry name" value="Yippee/Mis18/Cereblon"/>
</dbReference>
<dbReference type="Pfam" id="PF00027">
    <property type="entry name" value="cNMP_binding"/>
    <property type="match status" value="1"/>
</dbReference>
<dbReference type="InterPro" id="IPR034752">
    <property type="entry name" value="Mis18"/>
</dbReference>
<feature type="compositionally biased region" description="Polar residues" evidence="12">
    <location>
        <begin position="7"/>
        <end position="21"/>
    </location>
</feature>
<dbReference type="PANTHER" id="PTHR16431:SF1">
    <property type="entry name" value="NEUROGENIC PROTEIN MASTERMIND"/>
    <property type="match status" value="1"/>
</dbReference>
<keyword evidence="6" id="KW-0479">Metal-binding</keyword>
<evidence type="ECO:0000256" key="10">
    <source>
        <dbReference type="ARBA" id="ARBA00023306"/>
    </source>
</evidence>
<keyword evidence="9" id="KW-0539">Nucleus</keyword>
<keyword evidence="8" id="KW-0862">Zinc</keyword>
<evidence type="ECO:0000256" key="1">
    <source>
        <dbReference type="ARBA" id="ARBA00003694"/>
    </source>
</evidence>
<dbReference type="GO" id="GO:0046872">
    <property type="term" value="F:metal ion binding"/>
    <property type="evidence" value="ECO:0007669"/>
    <property type="project" value="UniProtKB-KW"/>
</dbReference>
<evidence type="ECO:0000256" key="4">
    <source>
        <dbReference type="ARBA" id="ARBA00022454"/>
    </source>
</evidence>
<proteinExistence type="predicted"/>
<keyword evidence="7" id="KW-0498">Mitosis</keyword>
<evidence type="ECO:0000259" key="13">
    <source>
        <dbReference type="PROSITE" id="PS50042"/>
    </source>
</evidence>
<evidence type="ECO:0000313" key="15">
    <source>
        <dbReference type="EMBL" id="EDO38336.1"/>
    </source>
</evidence>
<organism evidence="15 16">
    <name type="scientific">Nematostella vectensis</name>
    <name type="common">Starlet sea anemone</name>
    <dbReference type="NCBI Taxonomy" id="45351"/>
    <lineage>
        <taxon>Eukaryota</taxon>
        <taxon>Metazoa</taxon>
        <taxon>Cnidaria</taxon>
        <taxon>Anthozoa</taxon>
        <taxon>Hexacorallia</taxon>
        <taxon>Actiniaria</taxon>
        <taxon>Edwardsiidae</taxon>
        <taxon>Nematostella</taxon>
    </lineage>
</organism>
<dbReference type="EMBL" id="DS469628">
    <property type="protein sequence ID" value="EDO38336.1"/>
    <property type="molecule type" value="Genomic_DNA"/>
</dbReference>
<dbReference type="InterPro" id="IPR014710">
    <property type="entry name" value="RmlC-like_jellyroll"/>
</dbReference>
<evidence type="ECO:0000256" key="12">
    <source>
        <dbReference type="SAM" id="MobiDB-lite"/>
    </source>
</evidence>
<sequence>MADVTASVDQSTVSDRGQNASPETVDDILPIVFQCLSCQVILGDSFSWVCADQDLQVVVLSAVTSNVSIEEGLETSTDGQDIGSLKIELNKNRTAQTYSSVRQLILGNPGCQGHSTFIPLRCKSCKSGIGRIYRTTPLELDMIRDVFSLDCSSIKSYELGTQAGKNSYKTADELLDIPTAKDLKNEILKVRNTNLHPSIRKRLQNWLDNAPFTLDETQTQAIYKAATFVEINTPQLLITKGSDPVGIYIITCGEAEVVSLDPSSYHHSNQGPSNQNSNPELNQVQSKEYVIRAFTEGECFGEVSVLYDIPCIANVRVPSQASLILLRAADVQGILTPPLEVPMLRLCSIRRYLDTAHLFEDQALSKMVALDVLREVPVLHGWEEAAIKDLIKAMKQEIIVLYPCGSAVYREGDPGHEMYVLVHGRVGLFAEGHQLAVFDSGDKRGFTFGEEGFFTDKEKRCTIKALTPCQIITLKKHHFYDILNQYPNEKVILQVYNEKWKENLSKRDQELYEKYGGALDLEMLRMTLRQSAFFKDCPPGFIYIIALSMLVREIQEEQAVLSHAQYKKGTLKHSTTLKQQLGSMIVRDTLFLLLQGEAIVTEDHDDLFLTVDVKQVFHKASSLPEKAWVKATELSIVAYFNTAVISEAKMAYPDTVMPEIL</sequence>
<feature type="compositionally biased region" description="Low complexity" evidence="12">
    <location>
        <begin position="268"/>
        <end position="279"/>
    </location>
</feature>
<dbReference type="GO" id="GO:0005634">
    <property type="term" value="C:nucleus"/>
    <property type="evidence" value="ECO:0000318"/>
    <property type="project" value="GO_Central"/>
</dbReference>
<keyword evidence="4" id="KW-0158">Chromosome</keyword>
<dbReference type="SMART" id="SM00100">
    <property type="entry name" value="cNMP"/>
    <property type="match status" value="2"/>
</dbReference>
<feature type="domain" description="Cyclic nucleotide-binding" evidence="13">
    <location>
        <begin position="378"/>
        <end position="483"/>
    </location>
</feature>
<evidence type="ECO:0000256" key="3">
    <source>
        <dbReference type="ARBA" id="ARBA00004584"/>
    </source>
</evidence>
<dbReference type="CDD" id="cd00038">
    <property type="entry name" value="CAP_ED"/>
    <property type="match status" value="1"/>
</dbReference>
<name>A7SD77_NEMVE</name>
<dbReference type="Proteomes" id="UP000001593">
    <property type="component" value="Unassembled WGS sequence"/>
</dbReference>
<keyword evidence="10" id="KW-0131">Cell cycle</keyword>
<dbReference type="GO" id="GO:0051301">
    <property type="term" value="P:cell division"/>
    <property type="evidence" value="ECO:0007669"/>
    <property type="project" value="UniProtKB-KW"/>
</dbReference>
<dbReference type="eggNOG" id="ENOG502RU6F">
    <property type="taxonomic scope" value="Eukaryota"/>
</dbReference>
<reference evidence="15 16" key="1">
    <citation type="journal article" date="2007" name="Science">
        <title>Sea anemone genome reveals ancestral eumetazoan gene repertoire and genomic organization.</title>
        <authorList>
            <person name="Putnam N.H."/>
            <person name="Srivastava M."/>
            <person name="Hellsten U."/>
            <person name="Dirks B."/>
            <person name="Chapman J."/>
            <person name="Salamov A."/>
            <person name="Terry A."/>
            <person name="Shapiro H."/>
            <person name="Lindquist E."/>
            <person name="Kapitonov V.V."/>
            <person name="Jurka J."/>
            <person name="Genikhovich G."/>
            <person name="Grigoriev I.V."/>
            <person name="Lucas S.M."/>
            <person name="Steele R.E."/>
            <person name="Finnerty J.R."/>
            <person name="Technau U."/>
            <person name="Martindale M.Q."/>
            <person name="Rokhsar D.S."/>
        </authorList>
    </citation>
    <scope>NUCLEOTIDE SEQUENCE [LARGE SCALE GENOMIC DNA]</scope>
    <source>
        <strain evidence="16">CH2 X CH6</strain>
    </source>
</reference>
<dbReference type="PROSITE" id="PS51793">
    <property type="entry name" value="MIS18"/>
    <property type="match status" value="1"/>
</dbReference>
<feature type="region of interest" description="Disordered" evidence="12">
    <location>
        <begin position="262"/>
        <end position="281"/>
    </location>
</feature>
<keyword evidence="16" id="KW-1185">Reference proteome</keyword>
<comment type="function">
    <text evidence="1">Required for recruitment of CENPA to centromeres and normal chromosome segregation during mitosis.</text>
</comment>
<gene>
    <name evidence="15" type="ORF">NEMVEDRAFT_v1g210463</name>
</gene>
<dbReference type="GO" id="GO:0000785">
    <property type="term" value="C:chromatin"/>
    <property type="evidence" value="ECO:0000318"/>
    <property type="project" value="GO_Central"/>
</dbReference>
<evidence type="ECO:0000256" key="9">
    <source>
        <dbReference type="ARBA" id="ARBA00023242"/>
    </source>
</evidence>
<dbReference type="Pfam" id="PF03226">
    <property type="entry name" value="Yippee-Mis18"/>
    <property type="match status" value="2"/>
</dbReference>
<comment type="subcellular location">
    <subcellularLocation>
        <location evidence="3">Chromosome</location>
        <location evidence="3">Centromere</location>
    </subcellularLocation>
    <subcellularLocation>
        <location evidence="2">Nucleus</location>
    </subcellularLocation>
</comment>
<dbReference type="PROSITE" id="PS50042">
    <property type="entry name" value="CNMP_BINDING_3"/>
    <property type="match status" value="2"/>
</dbReference>
<dbReference type="GO" id="GO:0000775">
    <property type="term" value="C:chromosome, centromeric region"/>
    <property type="evidence" value="ECO:0000318"/>
    <property type="project" value="GO_Central"/>
</dbReference>
<evidence type="ECO:0000259" key="14">
    <source>
        <dbReference type="PROSITE" id="PS51793"/>
    </source>
</evidence>
<dbReference type="HOGENOM" id="CLU_415218_0_0_1"/>
<dbReference type="InterPro" id="IPR000595">
    <property type="entry name" value="cNMP-bd_dom"/>
</dbReference>